<keyword evidence="2" id="KW-1185">Reference proteome</keyword>
<organism evidence="1 2">
    <name type="scientific">Coemansia helicoidea</name>
    <dbReference type="NCBI Taxonomy" id="1286919"/>
    <lineage>
        <taxon>Eukaryota</taxon>
        <taxon>Fungi</taxon>
        <taxon>Fungi incertae sedis</taxon>
        <taxon>Zoopagomycota</taxon>
        <taxon>Kickxellomycotina</taxon>
        <taxon>Kickxellomycetes</taxon>
        <taxon>Kickxellales</taxon>
        <taxon>Kickxellaceae</taxon>
        <taxon>Coemansia</taxon>
    </lineage>
</organism>
<name>A0ACC1L2W3_9FUNG</name>
<protein>
    <submittedName>
        <fullName evidence="1">Uncharacterized protein</fullName>
    </submittedName>
</protein>
<evidence type="ECO:0000313" key="1">
    <source>
        <dbReference type="EMBL" id="KAJ2799327.1"/>
    </source>
</evidence>
<reference evidence="1" key="1">
    <citation type="submission" date="2022-07" db="EMBL/GenBank/DDBJ databases">
        <title>Phylogenomic reconstructions and comparative analyses of Kickxellomycotina fungi.</title>
        <authorList>
            <person name="Reynolds N.K."/>
            <person name="Stajich J.E."/>
            <person name="Barry K."/>
            <person name="Grigoriev I.V."/>
            <person name="Crous P."/>
            <person name="Smith M.E."/>
        </authorList>
    </citation>
    <scope>NUCLEOTIDE SEQUENCE</scope>
    <source>
        <strain evidence="1">BCRC 34780</strain>
    </source>
</reference>
<comment type="caution">
    <text evidence="1">The sequence shown here is derived from an EMBL/GenBank/DDBJ whole genome shotgun (WGS) entry which is preliminary data.</text>
</comment>
<evidence type="ECO:0000313" key="2">
    <source>
        <dbReference type="Proteomes" id="UP001140087"/>
    </source>
</evidence>
<gene>
    <name evidence="1" type="ORF">H4R21_003586</name>
</gene>
<dbReference type="EMBL" id="JANBUN010001168">
    <property type="protein sequence ID" value="KAJ2799327.1"/>
    <property type="molecule type" value="Genomic_DNA"/>
</dbReference>
<proteinExistence type="predicted"/>
<sequence length="398" mass="42115">MAQDSAATQDSVATHFPQSFLGFLRDNGIDPSIYDVYDGQPRYVRIVRHAQRSSDELRGLVAQIEEDAQCAVTAVDGVAGFLAIADRTVRLAQLRAYRERLVVGMDASSGIAVQALAAAPGHNVLDLCCAPGAKLLYLAETVGDGAAVGADAANVGSVTGVDISPHRIGTCRSLIKRHAGAGRMLVRLYAQDGTVFSAAAPRARWWDPLAARDPGGAARGRQRGAADEPLFAAKLMRTEYACSGGDLYDRVLVDAECTHDGSLAHVHKYGAEWGWGELGARVHCDADMPFLQSRLLENGWRLLRPGGLLVYSTCSLSRLQNEHVLGGFLARHGADEACLEPVFGGGGGGGSGEGCPGPRLRGIATSPAWAPATDDDACATRPGWTRACRARRACLLRA</sequence>
<dbReference type="Proteomes" id="UP001140087">
    <property type="component" value="Unassembled WGS sequence"/>
</dbReference>
<accession>A0ACC1L2W3</accession>